<protein>
    <recommendedName>
        <fullName evidence="4">DUF1735 domain-containing protein</fullName>
    </recommendedName>
</protein>
<organism evidence="2 3">
    <name type="scientific">Flavobacterium ammoniigenes</name>
    <dbReference type="NCBI Taxonomy" id="1751095"/>
    <lineage>
        <taxon>Bacteria</taxon>
        <taxon>Pseudomonadati</taxon>
        <taxon>Bacteroidota</taxon>
        <taxon>Flavobacteriia</taxon>
        <taxon>Flavobacteriales</taxon>
        <taxon>Flavobacteriaceae</taxon>
        <taxon>Flavobacterium</taxon>
    </lineage>
</organism>
<dbReference type="RefSeq" id="WP_229318475.1">
    <property type="nucleotide sequence ID" value="NZ_AP025184.1"/>
</dbReference>
<name>A0ABM7V534_9FLAO</name>
<gene>
    <name evidence="2" type="ORF">GENT5_09610</name>
</gene>
<reference evidence="2 3" key="2">
    <citation type="journal article" date="2022" name="Microorganisms">
        <title>Complete Genome Sequences of Two Flavobacterium ammonificans Strains and a Flavobacterium ammoniigenes Strain of Ammonifying Bacterioplankton Isolated from Surface River Water.</title>
        <authorList>
            <person name="Suda W."/>
            <person name="Ogata Y."/>
            <person name="Shindo C."/>
            <person name="Watanabe K."/>
        </authorList>
    </citation>
    <scope>NUCLEOTIDE SEQUENCE [LARGE SCALE GENOMIC DNA]</scope>
    <source>
        <strain evidence="2 3">GENT5</strain>
    </source>
</reference>
<evidence type="ECO:0008006" key="4">
    <source>
        <dbReference type="Google" id="ProtNLM"/>
    </source>
</evidence>
<evidence type="ECO:0000313" key="2">
    <source>
        <dbReference type="EMBL" id="BDB54656.1"/>
    </source>
</evidence>
<dbReference type="PROSITE" id="PS51257">
    <property type="entry name" value="PROKAR_LIPOPROTEIN"/>
    <property type="match status" value="1"/>
</dbReference>
<dbReference type="EMBL" id="AP025184">
    <property type="protein sequence ID" value="BDB54656.1"/>
    <property type="molecule type" value="Genomic_DNA"/>
</dbReference>
<keyword evidence="3" id="KW-1185">Reference proteome</keyword>
<keyword evidence="1" id="KW-0732">Signal</keyword>
<evidence type="ECO:0000256" key="1">
    <source>
        <dbReference type="SAM" id="SignalP"/>
    </source>
</evidence>
<feature type="signal peptide" evidence="1">
    <location>
        <begin position="1"/>
        <end position="19"/>
    </location>
</feature>
<evidence type="ECO:0000313" key="3">
    <source>
        <dbReference type="Proteomes" id="UP001319867"/>
    </source>
</evidence>
<sequence>MKKLINKVSVLLIALSLFACTEGNKVIDQVLNDTEIGGGALRTLSVASPIIESGVATSKFSAVVEVQDVNQSKDTEKIDIYVTFKDNNLADGNNSKAEVLLKSIPATSFVQGSREFMNAAIDVTIAELKTKFSLTASQYTGGDVFTVRLAQVMKNGKVYTSTNAAGTVTGGAFFNSPFRYTVNVVCPITDASLFNGNYRVIKDEWEDYPVGATVPVVYDAAFGTLKFKILSSTNPSAVNAGTPYIIVTIDAAKAIVTSATSYSFFNYGSATNYTVTAGTGSVNSCTGDIELKLTWGAYGTYAFNLKKL</sequence>
<reference evidence="2 3" key="1">
    <citation type="journal article" date="2022" name="Int. J. Syst. Evol. Microbiol.">
        <title>Flavobacterium ammonificans sp. nov. and Flavobacterium ammoniigenes sp. nov., ammonifying bacteria isolated from surface river water.</title>
        <authorList>
            <person name="Watanabe K."/>
            <person name="Kitamura T."/>
            <person name="Ogata Y."/>
            <person name="Shindo C."/>
            <person name="Suda W."/>
        </authorList>
    </citation>
    <scope>NUCLEOTIDE SEQUENCE [LARGE SCALE GENOMIC DNA]</scope>
    <source>
        <strain evidence="2 3">GENT5</strain>
    </source>
</reference>
<proteinExistence type="predicted"/>
<feature type="chain" id="PRO_5045276391" description="DUF1735 domain-containing protein" evidence="1">
    <location>
        <begin position="20"/>
        <end position="308"/>
    </location>
</feature>
<accession>A0ABM7V534</accession>
<dbReference type="Proteomes" id="UP001319867">
    <property type="component" value="Chromosome"/>
</dbReference>